<keyword evidence="1" id="KW-1133">Transmembrane helix</keyword>
<sequence length="144" mass="15555">MDPMSAEAVTFAASIATLSVAHQLGDHIFQRDLEAAHKADAGWSGWRRMAVHVGVYHLVATIMLLVTAVVLDLRLSVAGVVVGLAFSAASHALIDRRWPVRWILQHLEAPAFAERQVPVSGMYLADQALHLGGLWVSALLIACL</sequence>
<dbReference type="EMBL" id="BOMM01000071">
    <property type="protein sequence ID" value="GIE15787.1"/>
    <property type="molecule type" value="Genomic_DNA"/>
</dbReference>
<evidence type="ECO:0000256" key="1">
    <source>
        <dbReference type="SAM" id="Phobius"/>
    </source>
</evidence>
<dbReference type="InterPro" id="IPR021737">
    <property type="entry name" value="Phage_phiKZ_Orf197"/>
</dbReference>
<comment type="caution">
    <text evidence="2">The sequence shown here is derived from an EMBL/GenBank/DDBJ whole genome shotgun (WGS) entry which is preliminary data.</text>
</comment>
<organism evidence="2 3">
    <name type="scientific">Paractinoplanes ferrugineus</name>
    <dbReference type="NCBI Taxonomy" id="113564"/>
    <lineage>
        <taxon>Bacteria</taxon>
        <taxon>Bacillati</taxon>
        <taxon>Actinomycetota</taxon>
        <taxon>Actinomycetes</taxon>
        <taxon>Micromonosporales</taxon>
        <taxon>Micromonosporaceae</taxon>
        <taxon>Paractinoplanes</taxon>
    </lineage>
</organism>
<gene>
    <name evidence="2" type="ORF">Afe05nite_76270</name>
</gene>
<dbReference type="Proteomes" id="UP000598174">
    <property type="component" value="Unassembled WGS sequence"/>
</dbReference>
<dbReference type="AlphaFoldDB" id="A0A919J9K3"/>
<reference evidence="2" key="1">
    <citation type="submission" date="2021-01" db="EMBL/GenBank/DDBJ databases">
        <title>Whole genome shotgun sequence of Actinoplanes ferrugineus NBRC 15555.</title>
        <authorList>
            <person name="Komaki H."/>
            <person name="Tamura T."/>
        </authorList>
    </citation>
    <scope>NUCLEOTIDE SEQUENCE</scope>
    <source>
        <strain evidence="2">NBRC 15555</strain>
    </source>
</reference>
<feature type="transmembrane region" description="Helical" evidence="1">
    <location>
        <begin position="77"/>
        <end position="94"/>
    </location>
</feature>
<keyword evidence="1" id="KW-0472">Membrane</keyword>
<protein>
    <recommendedName>
        <fullName evidence="4">DUF3307 domain-containing protein</fullName>
    </recommendedName>
</protein>
<evidence type="ECO:0000313" key="2">
    <source>
        <dbReference type="EMBL" id="GIE15787.1"/>
    </source>
</evidence>
<evidence type="ECO:0008006" key="4">
    <source>
        <dbReference type="Google" id="ProtNLM"/>
    </source>
</evidence>
<evidence type="ECO:0000313" key="3">
    <source>
        <dbReference type="Proteomes" id="UP000598174"/>
    </source>
</evidence>
<keyword evidence="3" id="KW-1185">Reference proteome</keyword>
<keyword evidence="1" id="KW-0812">Transmembrane</keyword>
<name>A0A919J9K3_9ACTN</name>
<dbReference type="Pfam" id="PF11750">
    <property type="entry name" value="DUF3307"/>
    <property type="match status" value="1"/>
</dbReference>
<feature type="transmembrane region" description="Helical" evidence="1">
    <location>
        <begin position="53"/>
        <end position="71"/>
    </location>
</feature>
<proteinExistence type="predicted"/>
<accession>A0A919J9K3</accession>